<dbReference type="OrthoDB" id="270651at2759"/>
<dbReference type="GO" id="GO:0032259">
    <property type="term" value="P:methylation"/>
    <property type="evidence" value="ECO:0007669"/>
    <property type="project" value="UniProtKB-KW"/>
</dbReference>
<dbReference type="AlphaFoldDB" id="W7UCB5"/>
<evidence type="ECO:0000256" key="3">
    <source>
        <dbReference type="SAM" id="MobiDB-lite"/>
    </source>
</evidence>
<evidence type="ECO:0000259" key="4">
    <source>
        <dbReference type="Pfam" id="PF00588"/>
    </source>
</evidence>
<sequence length="233" mass="25249">MEGAVNDDSLSTKGGHLLTKPSSILSIKCMAQKPRLLLLLHHISKRQNVRTLLTSAAAFGAEVLVVGQPSFNETSHVPRRLAEALTQGENASICQPQPLYRRFHGTLEECRDQLREQNVQIWGVEIGEAAVNVEEIPWATSASKWEKEGRGGIALLLGNEGTGMSARQARVCDGFVYISQYGQGTASLNVAVAGSIVMHRFSEWAADSCQGGAEEERHVNDEFSASSVSSRGM</sequence>
<reference evidence="5 6" key="1">
    <citation type="journal article" date="2014" name="Mol. Plant">
        <title>Chromosome Scale Genome Assembly and Transcriptome Profiling of Nannochloropsis gaditana in Nitrogen Depletion.</title>
        <authorList>
            <person name="Corteggiani Carpinelli E."/>
            <person name="Telatin A."/>
            <person name="Vitulo N."/>
            <person name="Forcato C."/>
            <person name="D'Angelo M."/>
            <person name="Schiavon R."/>
            <person name="Vezzi A."/>
            <person name="Giacometti G.M."/>
            <person name="Morosinotto T."/>
            <person name="Valle G."/>
        </authorList>
    </citation>
    <scope>NUCLEOTIDE SEQUENCE [LARGE SCALE GENOMIC DNA]</scope>
    <source>
        <strain evidence="5 6">B-31</strain>
    </source>
</reference>
<dbReference type="GO" id="GO:0008173">
    <property type="term" value="F:RNA methyltransferase activity"/>
    <property type="evidence" value="ECO:0007669"/>
    <property type="project" value="InterPro"/>
</dbReference>
<dbReference type="Proteomes" id="UP000019335">
    <property type="component" value="Chromosome 1"/>
</dbReference>
<dbReference type="GO" id="GO:0006396">
    <property type="term" value="P:RNA processing"/>
    <property type="evidence" value="ECO:0007669"/>
    <property type="project" value="InterPro"/>
</dbReference>
<proteinExistence type="predicted"/>
<feature type="region of interest" description="Disordered" evidence="3">
    <location>
        <begin position="212"/>
        <end position="233"/>
    </location>
</feature>
<dbReference type="Gene3D" id="3.40.1280.10">
    <property type="match status" value="1"/>
</dbReference>
<name>W7UCB5_9STRA</name>
<evidence type="ECO:0000313" key="6">
    <source>
        <dbReference type="Proteomes" id="UP000019335"/>
    </source>
</evidence>
<dbReference type="InterPro" id="IPR001537">
    <property type="entry name" value="SpoU_MeTrfase"/>
</dbReference>
<accession>W7UCB5</accession>
<gene>
    <name evidence="5" type="ORF">Naga_100129g13</name>
</gene>
<evidence type="ECO:0000313" key="5">
    <source>
        <dbReference type="EMBL" id="EWM30614.1"/>
    </source>
</evidence>
<protein>
    <submittedName>
        <fullName evidence="5">Obp33pep like protein</fullName>
    </submittedName>
</protein>
<dbReference type="EMBL" id="AZIL01000025">
    <property type="protein sequence ID" value="EWM30614.1"/>
    <property type="molecule type" value="Genomic_DNA"/>
</dbReference>
<dbReference type="SUPFAM" id="SSF75217">
    <property type="entry name" value="alpha/beta knot"/>
    <property type="match status" value="1"/>
</dbReference>
<dbReference type="PANTHER" id="PTHR43191:SF7">
    <property type="entry name" value="OBP33PEP LIKE PROTEIN"/>
    <property type="match status" value="1"/>
</dbReference>
<dbReference type="Pfam" id="PF00588">
    <property type="entry name" value="SpoU_methylase"/>
    <property type="match status" value="1"/>
</dbReference>
<dbReference type="InterPro" id="IPR029026">
    <property type="entry name" value="tRNA_m1G_MTases_N"/>
</dbReference>
<organism evidence="5 6">
    <name type="scientific">Nannochloropsis gaditana</name>
    <dbReference type="NCBI Taxonomy" id="72520"/>
    <lineage>
        <taxon>Eukaryota</taxon>
        <taxon>Sar</taxon>
        <taxon>Stramenopiles</taxon>
        <taxon>Ochrophyta</taxon>
        <taxon>Eustigmatophyceae</taxon>
        <taxon>Eustigmatales</taxon>
        <taxon>Monodopsidaceae</taxon>
        <taxon>Nannochloropsis</taxon>
    </lineage>
</organism>
<keyword evidence="1" id="KW-0489">Methyltransferase</keyword>
<comment type="caution">
    <text evidence="5">The sequence shown here is derived from an EMBL/GenBank/DDBJ whole genome shotgun (WGS) entry which is preliminary data.</text>
</comment>
<dbReference type="InterPro" id="IPR051259">
    <property type="entry name" value="rRNA_Methyltransferase"/>
</dbReference>
<dbReference type="InterPro" id="IPR029028">
    <property type="entry name" value="Alpha/beta_knot_MTases"/>
</dbReference>
<dbReference type="PANTHER" id="PTHR43191">
    <property type="entry name" value="RRNA METHYLTRANSFERASE 3"/>
    <property type="match status" value="1"/>
</dbReference>
<dbReference type="GO" id="GO:0003723">
    <property type="term" value="F:RNA binding"/>
    <property type="evidence" value="ECO:0007669"/>
    <property type="project" value="InterPro"/>
</dbReference>
<keyword evidence="2" id="KW-0808">Transferase</keyword>
<feature type="domain" description="tRNA/rRNA methyltransferase SpoU type" evidence="4">
    <location>
        <begin position="36"/>
        <end position="199"/>
    </location>
</feature>
<evidence type="ECO:0000256" key="1">
    <source>
        <dbReference type="ARBA" id="ARBA00022603"/>
    </source>
</evidence>
<feature type="compositionally biased region" description="Polar residues" evidence="3">
    <location>
        <begin position="223"/>
        <end position="233"/>
    </location>
</feature>
<evidence type="ECO:0000256" key="2">
    <source>
        <dbReference type="ARBA" id="ARBA00022679"/>
    </source>
</evidence>
<keyword evidence="6" id="KW-1185">Reference proteome</keyword>